<dbReference type="GO" id="GO:0000012">
    <property type="term" value="P:single strand break repair"/>
    <property type="evidence" value="ECO:0007669"/>
    <property type="project" value="InterPro"/>
</dbReference>
<dbReference type="GO" id="GO:0003684">
    <property type="term" value="F:damaged DNA binding"/>
    <property type="evidence" value="ECO:0007669"/>
    <property type="project" value="InterPro"/>
</dbReference>
<dbReference type="PROSITE" id="PS50172">
    <property type="entry name" value="BRCT"/>
    <property type="match status" value="1"/>
</dbReference>
<evidence type="ECO:0000256" key="1">
    <source>
        <dbReference type="SAM" id="MobiDB-lite"/>
    </source>
</evidence>
<dbReference type="Proteomes" id="UP000826195">
    <property type="component" value="Unassembled WGS sequence"/>
</dbReference>
<gene>
    <name evidence="3" type="ORF">KQX54_005791</name>
</gene>
<dbReference type="InterPro" id="IPR008979">
    <property type="entry name" value="Galactose-bd-like_sf"/>
</dbReference>
<protein>
    <recommendedName>
        <fullName evidence="2">BRCT domain-containing protein</fullName>
    </recommendedName>
</protein>
<dbReference type="GO" id="GO:0006284">
    <property type="term" value="P:base-excision repair"/>
    <property type="evidence" value="ECO:0007669"/>
    <property type="project" value="TreeGrafter"/>
</dbReference>
<comment type="caution">
    <text evidence="3">The sequence shown here is derived from an EMBL/GenBank/DDBJ whole genome shotgun (WGS) entry which is preliminary data.</text>
</comment>
<dbReference type="SUPFAM" id="SSF52113">
    <property type="entry name" value="BRCT domain"/>
    <property type="match status" value="1"/>
</dbReference>
<dbReference type="AlphaFoldDB" id="A0AAV7INT8"/>
<dbReference type="InterPro" id="IPR036420">
    <property type="entry name" value="BRCT_dom_sf"/>
</dbReference>
<keyword evidence="4" id="KW-1185">Reference proteome</keyword>
<dbReference type="Pfam" id="PF01834">
    <property type="entry name" value="XRCC1_N"/>
    <property type="match status" value="1"/>
</dbReference>
<feature type="region of interest" description="Disordered" evidence="1">
    <location>
        <begin position="333"/>
        <end position="366"/>
    </location>
</feature>
<dbReference type="InterPro" id="IPR001357">
    <property type="entry name" value="BRCT_dom"/>
</dbReference>
<proteinExistence type="predicted"/>
<sequence>MIIKLEKIISCSSEHPSYPASNLLCKPSPGPWKCAKSGEMLAEVVFELPEASCITGINIGNYRSCLVIITAATFQEPDKWVFILNHQFMTRDEAVNNKFKDKVLVFTKKELNPDTVDRKFDRVKVTCMQPANLKELFGLASITLINSGNIKDDDDDKRNGGSNFDDNNHEKNRLSGDEIDDEQASTSEVDRSNLTKDKNKCPICSRNPDELCKTCKKLSAPRDNSPLVKETKTRESKSRVKKEFSKLMRDVRFSLSGYVNPQRDEIRKKALKMGAKYVSDPNTRDNKCTHLICAFKNTPKYQQLRGHAKIVSKDFIEECFDHKKRYPWRRYALSSSDRRAAESEEEVEASTSRPANPYEQDTDSDD</sequence>
<feature type="compositionally biased region" description="Basic and acidic residues" evidence="1">
    <location>
        <begin position="188"/>
        <end position="199"/>
    </location>
</feature>
<feature type="region of interest" description="Disordered" evidence="1">
    <location>
        <begin position="150"/>
        <end position="199"/>
    </location>
</feature>
<dbReference type="GO" id="GO:0005634">
    <property type="term" value="C:nucleus"/>
    <property type="evidence" value="ECO:0007669"/>
    <property type="project" value="InterPro"/>
</dbReference>
<dbReference type="PANTHER" id="PTHR11370:SF5">
    <property type="entry name" value="DNA REPAIR PROTEIN XRCC1"/>
    <property type="match status" value="1"/>
</dbReference>
<reference evidence="3 4" key="1">
    <citation type="journal article" date="2021" name="J. Hered.">
        <title>A chromosome-level genome assembly of the parasitoid wasp, Cotesia glomerata (Hymenoptera: Braconidae).</title>
        <authorList>
            <person name="Pinto B.J."/>
            <person name="Weis J.J."/>
            <person name="Gamble T."/>
            <person name="Ode P.J."/>
            <person name="Paul R."/>
            <person name="Zaspel J.M."/>
        </authorList>
    </citation>
    <scope>NUCLEOTIDE SEQUENCE [LARGE SCALE GENOMIC DNA]</scope>
    <source>
        <strain evidence="3">CgM1</strain>
    </source>
</reference>
<organism evidence="3 4">
    <name type="scientific">Cotesia glomerata</name>
    <name type="common">Lepidopteran parasitic wasp</name>
    <name type="synonym">Apanteles glomeratus</name>
    <dbReference type="NCBI Taxonomy" id="32391"/>
    <lineage>
        <taxon>Eukaryota</taxon>
        <taxon>Metazoa</taxon>
        <taxon>Ecdysozoa</taxon>
        <taxon>Arthropoda</taxon>
        <taxon>Hexapoda</taxon>
        <taxon>Insecta</taxon>
        <taxon>Pterygota</taxon>
        <taxon>Neoptera</taxon>
        <taxon>Endopterygota</taxon>
        <taxon>Hymenoptera</taxon>
        <taxon>Apocrita</taxon>
        <taxon>Ichneumonoidea</taxon>
        <taxon>Braconidae</taxon>
        <taxon>Microgastrinae</taxon>
        <taxon>Cotesia</taxon>
    </lineage>
</organism>
<dbReference type="EMBL" id="JAHXZJ010001119">
    <property type="protein sequence ID" value="KAH0553909.1"/>
    <property type="molecule type" value="Genomic_DNA"/>
</dbReference>
<feature type="domain" description="BRCT" evidence="2">
    <location>
        <begin position="243"/>
        <end position="333"/>
    </location>
</feature>
<evidence type="ECO:0000259" key="2">
    <source>
        <dbReference type="PROSITE" id="PS50172"/>
    </source>
</evidence>
<dbReference type="SMART" id="SM00292">
    <property type="entry name" value="BRCT"/>
    <property type="match status" value="1"/>
</dbReference>
<dbReference type="Gene3D" id="3.40.50.10190">
    <property type="entry name" value="BRCT domain"/>
    <property type="match status" value="1"/>
</dbReference>
<name>A0AAV7INT8_COTGL</name>
<accession>A0AAV7INT8</accession>
<dbReference type="Pfam" id="PF00533">
    <property type="entry name" value="BRCT"/>
    <property type="match status" value="1"/>
</dbReference>
<evidence type="ECO:0000313" key="3">
    <source>
        <dbReference type="EMBL" id="KAH0553909.1"/>
    </source>
</evidence>
<feature type="compositionally biased region" description="Basic and acidic residues" evidence="1">
    <location>
        <begin position="166"/>
        <end position="176"/>
    </location>
</feature>
<dbReference type="SUPFAM" id="SSF49785">
    <property type="entry name" value="Galactose-binding domain-like"/>
    <property type="match status" value="1"/>
</dbReference>
<dbReference type="InterPro" id="IPR002706">
    <property type="entry name" value="Xrcc1_N"/>
</dbReference>
<dbReference type="PANTHER" id="PTHR11370">
    <property type="entry name" value="DNA-REPAIR PROTEIN XRCC1"/>
    <property type="match status" value="1"/>
</dbReference>
<dbReference type="Gene3D" id="2.60.120.260">
    <property type="entry name" value="Galactose-binding domain-like"/>
    <property type="match status" value="1"/>
</dbReference>
<evidence type="ECO:0000313" key="4">
    <source>
        <dbReference type="Proteomes" id="UP000826195"/>
    </source>
</evidence>